<dbReference type="FunFam" id="3.10.580.10:FF:000002">
    <property type="entry name" value="Magnesium/cobalt efflux protein CorC"/>
    <property type="match status" value="1"/>
</dbReference>
<evidence type="ECO:0000256" key="1">
    <source>
        <dbReference type="ARBA" id="ARBA00004141"/>
    </source>
</evidence>
<evidence type="ECO:0000256" key="8">
    <source>
        <dbReference type="PROSITE-ProRule" id="PRU00703"/>
    </source>
</evidence>
<evidence type="ECO:0000313" key="14">
    <source>
        <dbReference type="Proteomes" id="UP000315215"/>
    </source>
</evidence>
<dbReference type="RefSeq" id="WP_143892110.1">
    <property type="nucleotide sequence ID" value="NZ_CP041666.1"/>
</dbReference>
<organism evidence="13 14">
    <name type="scientific">Radiobacillus deserti</name>
    <dbReference type="NCBI Taxonomy" id="2594883"/>
    <lineage>
        <taxon>Bacteria</taxon>
        <taxon>Bacillati</taxon>
        <taxon>Bacillota</taxon>
        <taxon>Bacilli</taxon>
        <taxon>Bacillales</taxon>
        <taxon>Bacillaceae</taxon>
        <taxon>Radiobacillus</taxon>
    </lineage>
</organism>
<dbReference type="KEGG" id="aqt:FN924_03630"/>
<dbReference type="InterPro" id="IPR005170">
    <property type="entry name" value="Transptr-assoc_dom"/>
</dbReference>
<evidence type="ECO:0000256" key="4">
    <source>
        <dbReference type="ARBA" id="ARBA00022737"/>
    </source>
</evidence>
<feature type="transmembrane region" description="Helical" evidence="10">
    <location>
        <begin position="102"/>
        <end position="123"/>
    </location>
</feature>
<feature type="domain" description="CBS" evidence="11">
    <location>
        <begin position="286"/>
        <end position="346"/>
    </location>
</feature>
<evidence type="ECO:0000256" key="2">
    <source>
        <dbReference type="ARBA" id="ARBA00006337"/>
    </source>
</evidence>
<dbReference type="PANTHER" id="PTHR22777:SF17">
    <property type="entry name" value="UPF0053 PROTEIN SLL0260"/>
    <property type="match status" value="1"/>
</dbReference>
<evidence type="ECO:0000313" key="13">
    <source>
        <dbReference type="EMBL" id="QDP39360.1"/>
    </source>
</evidence>
<name>A0A516KDB4_9BACI</name>
<evidence type="ECO:0000259" key="12">
    <source>
        <dbReference type="PROSITE" id="PS51846"/>
    </source>
</evidence>
<dbReference type="InterPro" id="IPR002550">
    <property type="entry name" value="CNNM"/>
</dbReference>
<dbReference type="InterPro" id="IPR000644">
    <property type="entry name" value="CBS_dom"/>
</dbReference>
<dbReference type="InterPro" id="IPR036318">
    <property type="entry name" value="FAD-bd_PCMH-like_sf"/>
</dbReference>
<dbReference type="Gene3D" id="3.30.465.10">
    <property type="match status" value="1"/>
</dbReference>
<dbReference type="GO" id="GO:0050660">
    <property type="term" value="F:flavin adenine dinucleotide binding"/>
    <property type="evidence" value="ECO:0007669"/>
    <property type="project" value="InterPro"/>
</dbReference>
<keyword evidence="3 9" id="KW-0812">Transmembrane</keyword>
<keyword evidence="14" id="KW-1185">Reference proteome</keyword>
<dbReference type="Proteomes" id="UP000315215">
    <property type="component" value="Chromosome"/>
</dbReference>
<dbReference type="EMBL" id="CP041666">
    <property type="protein sequence ID" value="QDP39360.1"/>
    <property type="molecule type" value="Genomic_DNA"/>
</dbReference>
<feature type="transmembrane region" description="Helical" evidence="10">
    <location>
        <begin position="57"/>
        <end position="82"/>
    </location>
</feature>
<keyword evidence="4" id="KW-0677">Repeat</keyword>
<dbReference type="Gene3D" id="3.10.580.10">
    <property type="entry name" value="CBS-domain"/>
    <property type="match status" value="1"/>
</dbReference>
<comment type="subcellular location">
    <subcellularLocation>
        <location evidence="1">Membrane</location>
        <topology evidence="1">Multi-pass membrane protein</topology>
    </subcellularLocation>
</comment>
<evidence type="ECO:0000259" key="11">
    <source>
        <dbReference type="PROSITE" id="PS51371"/>
    </source>
</evidence>
<evidence type="ECO:0000256" key="3">
    <source>
        <dbReference type="ARBA" id="ARBA00022692"/>
    </source>
</evidence>
<keyword evidence="7 9" id="KW-0472">Membrane</keyword>
<gene>
    <name evidence="13" type="ORF">FN924_03630</name>
</gene>
<reference evidence="13 14" key="1">
    <citation type="submission" date="2019-07" db="EMBL/GenBank/DDBJ databases">
        <authorList>
            <person name="Li J."/>
        </authorList>
    </citation>
    <scope>NUCLEOTIDE SEQUENCE [LARGE SCALE GENOMIC DNA]</scope>
    <source>
        <strain evidence="13 14">TKL69</strain>
    </source>
</reference>
<evidence type="ECO:0000256" key="9">
    <source>
        <dbReference type="PROSITE-ProRule" id="PRU01193"/>
    </source>
</evidence>
<protein>
    <submittedName>
        <fullName evidence="13">HlyC/CorC family transporter</fullName>
    </submittedName>
</protein>
<feature type="domain" description="CNNM transmembrane" evidence="12">
    <location>
        <begin position="1"/>
        <end position="201"/>
    </location>
</feature>
<evidence type="ECO:0000256" key="5">
    <source>
        <dbReference type="ARBA" id="ARBA00022989"/>
    </source>
</evidence>
<dbReference type="GO" id="GO:0005886">
    <property type="term" value="C:plasma membrane"/>
    <property type="evidence" value="ECO:0007669"/>
    <property type="project" value="TreeGrafter"/>
</dbReference>
<keyword evidence="6 8" id="KW-0129">CBS domain</keyword>
<dbReference type="PROSITE" id="PS51846">
    <property type="entry name" value="CNNM"/>
    <property type="match status" value="1"/>
</dbReference>
<dbReference type="SUPFAM" id="SSF54631">
    <property type="entry name" value="CBS-domain pair"/>
    <property type="match status" value="1"/>
</dbReference>
<dbReference type="PROSITE" id="PS51371">
    <property type="entry name" value="CBS"/>
    <property type="match status" value="2"/>
</dbReference>
<dbReference type="CDD" id="cd04590">
    <property type="entry name" value="CBS_pair_CorC_HlyC_assoc"/>
    <property type="match status" value="1"/>
</dbReference>
<dbReference type="InterPro" id="IPR044751">
    <property type="entry name" value="Ion_transp-like_CBS"/>
</dbReference>
<comment type="similarity">
    <text evidence="2">Belongs to the UPF0053 family.</text>
</comment>
<accession>A0A516KDB4</accession>
<dbReference type="PANTHER" id="PTHR22777">
    <property type="entry name" value="HEMOLYSIN-RELATED"/>
    <property type="match status" value="1"/>
</dbReference>
<dbReference type="InterPro" id="IPR046342">
    <property type="entry name" value="CBS_dom_sf"/>
</dbReference>
<evidence type="ECO:0000256" key="6">
    <source>
        <dbReference type="ARBA" id="ARBA00023122"/>
    </source>
</evidence>
<evidence type="ECO:0000256" key="10">
    <source>
        <dbReference type="SAM" id="Phobius"/>
    </source>
</evidence>
<dbReference type="Pfam" id="PF00571">
    <property type="entry name" value="CBS"/>
    <property type="match status" value="2"/>
</dbReference>
<dbReference type="SUPFAM" id="SSF56176">
    <property type="entry name" value="FAD-binding/transporter-associated domain-like"/>
    <property type="match status" value="1"/>
</dbReference>
<feature type="domain" description="CBS" evidence="11">
    <location>
        <begin position="220"/>
        <end position="281"/>
    </location>
</feature>
<dbReference type="InterPro" id="IPR016169">
    <property type="entry name" value="FAD-bd_PCMH_sub2"/>
</dbReference>
<dbReference type="OrthoDB" id="9798188at2"/>
<dbReference type="AlphaFoldDB" id="A0A516KDB4"/>
<dbReference type="SMART" id="SM01091">
    <property type="entry name" value="CorC_HlyC"/>
    <property type="match status" value="1"/>
</dbReference>
<evidence type="ECO:0000256" key="7">
    <source>
        <dbReference type="ARBA" id="ARBA00023136"/>
    </source>
</evidence>
<dbReference type="Pfam" id="PF01595">
    <property type="entry name" value="CNNM"/>
    <property type="match status" value="1"/>
</dbReference>
<keyword evidence="5 9" id="KW-1133">Transmembrane helix</keyword>
<sequence>MSIEILFLIVLIFLNAFFAASEIALISLNDNKVKMMAESGDKKAILLQSLLSEPSKFLATIQVGITLAGFLASAFAAGSFAGQLAAFLHEVGAPISVDVLETISVVIITLILSYFTLVFGELVPKRIAMNKAEPIAMFVVRPLHILAKMTAPFVKLLTLSTNGLVRLFGIDPNMNESEVTEEEIRMMVDVGEERGAIQDAEKQMINNIFDFDNTLVSNIMIHRTNITAISIGSTLDDIVEFVKREKYTRYPVFEESIDNIIGILNVKDLFSFIEQGKMADFEMKQILRSPYFVPDSRMADDLFHDMQKNKRHIAIVIDEYGGTAGIITLEDLLEEIVGNIFDEHDEEEFEYKQIDDNTFIFSGMMNLVDVSKVVDEVFPTDDFDTLSGFIIGQLGYVLNDGMGTSRTVTYNNLELTVLEADEKKINRVKLQRVL</sequence>
<feature type="transmembrane region" description="Helical" evidence="10">
    <location>
        <begin position="6"/>
        <end position="28"/>
    </location>
</feature>
<dbReference type="Pfam" id="PF03471">
    <property type="entry name" value="CorC_HlyC"/>
    <property type="match status" value="1"/>
</dbReference>
<proteinExistence type="inferred from homology"/>